<dbReference type="Proteomes" id="UP000485569">
    <property type="component" value="Unassembled WGS sequence"/>
</dbReference>
<feature type="compositionally biased region" description="Basic residues" evidence="1">
    <location>
        <begin position="41"/>
        <end position="50"/>
    </location>
</feature>
<proteinExistence type="predicted"/>
<feature type="transmembrane region" description="Helical" evidence="2">
    <location>
        <begin position="138"/>
        <end position="157"/>
    </location>
</feature>
<comment type="caution">
    <text evidence="3">The sequence shown here is derived from an EMBL/GenBank/DDBJ whole genome shotgun (WGS) entry which is preliminary data.</text>
</comment>
<keyword evidence="2" id="KW-1133">Transmembrane helix</keyword>
<accession>A0A1V5SNU0</accession>
<evidence type="ECO:0000256" key="1">
    <source>
        <dbReference type="SAM" id="MobiDB-lite"/>
    </source>
</evidence>
<keyword evidence="2" id="KW-0812">Transmembrane</keyword>
<evidence type="ECO:0000313" key="3">
    <source>
        <dbReference type="EMBL" id="OQA56145.1"/>
    </source>
</evidence>
<keyword evidence="2" id="KW-0472">Membrane</keyword>
<sequence>MASRTTDLDTIAPDDIDVIPTKPSTDIPLESKSPLPPRPIQKPKKIKKSKPASSRTQSKDLKYRQKVYDLIGSAKHPLASFLPRPKFFTFQQRDDKEEIILVLRRHWFTNLHWLLISLLMVLSPLFFTYFSIPFPLPSGYKFIAFLFWYLFTFIYAFENFLSWYFNVFILTEERVFDIDFYNLLVKEVTEAKISMIQDVTYNVVGFLPTILNYGNLNIQTASEVPMIKIDRIPNPEIVAKILQQMRLEEEQEALEGRVS</sequence>
<dbReference type="EMBL" id="MWBQ01000126">
    <property type="protein sequence ID" value="OQA56145.1"/>
    <property type="molecule type" value="Genomic_DNA"/>
</dbReference>
<feature type="transmembrane region" description="Helical" evidence="2">
    <location>
        <begin position="111"/>
        <end position="132"/>
    </location>
</feature>
<evidence type="ECO:0008006" key="4">
    <source>
        <dbReference type="Google" id="ProtNLM"/>
    </source>
</evidence>
<evidence type="ECO:0000256" key="2">
    <source>
        <dbReference type="SAM" id="Phobius"/>
    </source>
</evidence>
<name>A0A1V5SNU0_9BACT</name>
<feature type="region of interest" description="Disordered" evidence="1">
    <location>
        <begin position="1"/>
        <end position="59"/>
    </location>
</feature>
<organism evidence="3">
    <name type="scientific">Candidatus Atribacter allofermentans</name>
    <dbReference type="NCBI Taxonomy" id="1852833"/>
    <lineage>
        <taxon>Bacteria</taxon>
        <taxon>Pseudomonadati</taxon>
        <taxon>Atribacterota</taxon>
        <taxon>Atribacteria</taxon>
        <taxon>Atribacterales</taxon>
        <taxon>Atribacteraceae</taxon>
        <taxon>Atribacter</taxon>
    </lineage>
</organism>
<protein>
    <recommendedName>
        <fullName evidence="4">DUF304 domain-containing protein</fullName>
    </recommendedName>
</protein>
<dbReference type="AlphaFoldDB" id="A0A1V5SNU0"/>
<gene>
    <name evidence="3" type="ORF">BWY41_01552</name>
</gene>
<reference evidence="3" key="1">
    <citation type="submission" date="2017-02" db="EMBL/GenBank/DDBJ databases">
        <title>Delving into the versatile metabolic prowess of the omnipresent phylum Bacteroidetes.</title>
        <authorList>
            <person name="Nobu M.K."/>
            <person name="Mei R."/>
            <person name="Narihiro T."/>
            <person name="Kuroda K."/>
            <person name="Liu W.-T."/>
        </authorList>
    </citation>
    <scope>NUCLEOTIDE SEQUENCE</scope>
    <source>
        <strain evidence="3">ADurb.Bin276</strain>
    </source>
</reference>